<dbReference type="EMBL" id="KV918819">
    <property type="protein sequence ID" value="OSX78175.1"/>
    <property type="molecule type" value="Genomic_DNA"/>
</dbReference>
<evidence type="ECO:0000313" key="3">
    <source>
        <dbReference type="Proteomes" id="UP000218209"/>
    </source>
</evidence>
<feature type="compositionally biased region" description="Low complexity" evidence="1">
    <location>
        <begin position="54"/>
        <end position="63"/>
    </location>
</feature>
<feature type="compositionally biased region" description="Low complexity" evidence="1">
    <location>
        <begin position="36"/>
        <end position="46"/>
    </location>
</feature>
<accession>A0A1X6PBS6</accession>
<name>A0A1X6PBS6_PORUM</name>
<sequence>MAPLPASPRGPPRRATTPLPTAPAGVARLPPWPLSAPGGNRRPGAAAAGGGEAAAGDCGWEADGNGVAAARLADSGGAVTRVGNGKAPAPGSLAPADRCDRPRAASRRRVATAPRRTWRRRGRPAPPLPPSRARDGRGGARVGSRRVRHPCRAAARHGSGGTGGVGRRHNAKHGRRPGGRRTRWVGRRRSGRQLWRRAGGFRA</sequence>
<organism evidence="2 3">
    <name type="scientific">Porphyra umbilicalis</name>
    <name type="common">Purple laver</name>
    <name type="synonym">Red alga</name>
    <dbReference type="NCBI Taxonomy" id="2786"/>
    <lineage>
        <taxon>Eukaryota</taxon>
        <taxon>Rhodophyta</taxon>
        <taxon>Bangiophyceae</taxon>
        <taxon>Bangiales</taxon>
        <taxon>Bangiaceae</taxon>
        <taxon>Porphyra</taxon>
    </lineage>
</organism>
<feature type="compositionally biased region" description="Basic residues" evidence="1">
    <location>
        <begin position="166"/>
        <end position="195"/>
    </location>
</feature>
<evidence type="ECO:0000256" key="1">
    <source>
        <dbReference type="SAM" id="MobiDB-lite"/>
    </source>
</evidence>
<protein>
    <submittedName>
        <fullName evidence="2">Uncharacterized protein</fullName>
    </submittedName>
</protein>
<keyword evidence="3" id="KW-1185">Reference proteome</keyword>
<gene>
    <name evidence="2" type="ORF">BU14_0118s0026</name>
</gene>
<proteinExistence type="predicted"/>
<feature type="region of interest" description="Disordered" evidence="1">
    <location>
        <begin position="78"/>
        <end position="203"/>
    </location>
</feature>
<feature type="region of interest" description="Disordered" evidence="1">
    <location>
        <begin position="1"/>
        <end position="63"/>
    </location>
</feature>
<reference evidence="2 3" key="1">
    <citation type="submission" date="2017-03" db="EMBL/GenBank/DDBJ databases">
        <title>WGS assembly of Porphyra umbilicalis.</title>
        <authorList>
            <person name="Brawley S.H."/>
            <person name="Blouin N.A."/>
            <person name="Ficko-Blean E."/>
            <person name="Wheeler G.L."/>
            <person name="Lohr M."/>
            <person name="Goodson H.V."/>
            <person name="Jenkins J.W."/>
            <person name="Blaby-Haas C.E."/>
            <person name="Helliwell K.E."/>
            <person name="Chan C."/>
            <person name="Marriage T."/>
            <person name="Bhattacharya D."/>
            <person name="Klein A.S."/>
            <person name="Badis Y."/>
            <person name="Brodie J."/>
            <person name="Cao Y."/>
            <person name="Collen J."/>
            <person name="Dittami S.M."/>
            <person name="Gachon C.M."/>
            <person name="Green B.R."/>
            <person name="Karpowicz S."/>
            <person name="Kim J.W."/>
            <person name="Kudahl U."/>
            <person name="Lin S."/>
            <person name="Michel G."/>
            <person name="Mittag M."/>
            <person name="Olson B.J."/>
            <person name="Pangilinan J."/>
            <person name="Peng Y."/>
            <person name="Qiu H."/>
            <person name="Shu S."/>
            <person name="Singer J.T."/>
            <person name="Smith A.G."/>
            <person name="Sprecher B.N."/>
            <person name="Wagner V."/>
            <person name="Wang W."/>
            <person name="Wang Z.-Y."/>
            <person name="Yan J."/>
            <person name="Yarish C."/>
            <person name="Zoeuner-Riek S."/>
            <person name="Zhuang Y."/>
            <person name="Zou Y."/>
            <person name="Lindquist E.A."/>
            <person name="Grimwood J."/>
            <person name="Barry K."/>
            <person name="Rokhsar D.S."/>
            <person name="Schmutz J."/>
            <person name="Stiller J.W."/>
            <person name="Grossman A.R."/>
            <person name="Prochnik S.E."/>
        </authorList>
    </citation>
    <scope>NUCLEOTIDE SEQUENCE [LARGE SCALE GENOMIC DNA]</scope>
    <source>
        <strain evidence="2">4086291</strain>
    </source>
</reference>
<feature type="compositionally biased region" description="Basic residues" evidence="1">
    <location>
        <begin position="104"/>
        <end position="123"/>
    </location>
</feature>
<feature type="compositionally biased region" description="Basic residues" evidence="1">
    <location>
        <begin position="143"/>
        <end position="155"/>
    </location>
</feature>
<feature type="compositionally biased region" description="Pro residues" evidence="1">
    <location>
        <begin position="1"/>
        <end position="10"/>
    </location>
</feature>
<dbReference type="AlphaFoldDB" id="A0A1X6PBS6"/>
<evidence type="ECO:0000313" key="2">
    <source>
        <dbReference type="EMBL" id="OSX78175.1"/>
    </source>
</evidence>
<feature type="compositionally biased region" description="Low complexity" evidence="1">
    <location>
        <begin position="13"/>
        <end position="25"/>
    </location>
</feature>
<dbReference type="Proteomes" id="UP000218209">
    <property type="component" value="Unassembled WGS sequence"/>
</dbReference>